<feature type="transmembrane region" description="Helical" evidence="1">
    <location>
        <begin position="82"/>
        <end position="99"/>
    </location>
</feature>
<accession>A0A1N6UBL5</accession>
<feature type="transmembrane region" description="Helical" evidence="1">
    <location>
        <begin position="157"/>
        <end position="177"/>
    </location>
</feature>
<gene>
    <name evidence="3" type="ORF">SAMN05920897_1125</name>
</gene>
<dbReference type="STRING" id="159291.SAMN05920897_1125"/>
<name>A0A1N6UBL5_9SPIO</name>
<keyword evidence="1" id="KW-0472">Membrane</keyword>
<dbReference type="EMBL" id="FTMS01000012">
    <property type="protein sequence ID" value="SIQ62994.1"/>
    <property type="molecule type" value="Genomic_DNA"/>
</dbReference>
<evidence type="ECO:0000259" key="2">
    <source>
        <dbReference type="Pfam" id="PF07331"/>
    </source>
</evidence>
<feature type="transmembrane region" description="Helical" evidence="1">
    <location>
        <begin position="12"/>
        <end position="31"/>
    </location>
</feature>
<keyword evidence="1" id="KW-0812">Transmembrane</keyword>
<dbReference type="InterPro" id="IPR009936">
    <property type="entry name" value="DUF1468"/>
</dbReference>
<proteinExistence type="predicted"/>
<evidence type="ECO:0000313" key="4">
    <source>
        <dbReference type="Proteomes" id="UP000186400"/>
    </source>
</evidence>
<organism evidence="3 4">
    <name type="scientific">Alkalispirochaeta americana</name>
    <dbReference type="NCBI Taxonomy" id="159291"/>
    <lineage>
        <taxon>Bacteria</taxon>
        <taxon>Pseudomonadati</taxon>
        <taxon>Spirochaetota</taxon>
        <taxon>Spirochaetia</taxon>
        <taxon>Spirochaetales</taxon>
        <taxon>Spirochaetaceae</taxon>
        <taxon>Alkalispirochaeta</taxon>
    </lineage>
</organism>
<sequence>MVEIGRFFAGQGLLMQMVFLGIVLALGWLLIRPFKKLRPYTGQILVLASILWIGLLFYVITFSFPVPRFSGVATTGATVPRFWFYVLIPVSFLAFIPMLKGEEVPDKDRGNLWRLGIVFGVLVLSLVSFRYIGYYLSSAIFLVVVMWVLDSRNKIELIAVPVCWVIFSYFFFARLLYVRLPVGALFTGLFG</sequence>
<protein>
    <recommendedName>
        <fullName evidence="2">DUF1468 domain-containing protein</fullName>
    </recommendedName>
</protein>
<evidence type="ECO:0000256" key="1">
    <source>
        <dbReference type="SAM" id="Phobius"/>
    </source>
</evidence>
<feature type="domain" description="DUF1468" evidence="2">
    <location>
        <begin position="52"/>
        <end position="181"/>
    </location>
</feature>
<reference evidence="3 4" key="1">
    <citation type="submission" date="2017-01" db="EMBL/GenBank/DDBJ databases">
        <authorList>
            <person name="Mah S.A."/>
            <person name="Swanson W.J."/>
            <person name="Moy G.W."/>
            <person name="Vacquier V.D."/>
        </authorList>
    </citation>
    <scope>NUCLEOTIDE SEQUENCE [LARGE SCALE GENOMIC DNA]</scope>
    <source>
        <strain evidence="3 4">ASpG1</strain>
    </source>
</reference>
<dbReference type="Pfam" id="PF07331">
    <property type="entry name" value="TctB"/>
    <property type="match status" value="1"/>
</dbReference>
<keyword evidence="1" id="KW-1133">Transmembrane helix</keyword>
<keyword evidence="4" id="KW-1185">Reference proteome</keyword>
<evidence type="ECO:0000313" key="3">
    <source>
        <dbReference type="EMBL" id="SIQ62994.1"/>
    </source>
</evidence>
<feature type="transmembrane region" description="Helical" evidence="1">
    <location>
        <begin position="111"/>
        <end position="127"/>
    </location>
</feature>
<dbReference type="Proteomes" id="UP000186400">
    <property type="component" value="Unassembled WGS sequence"/>
</dbReference>
<dbReference type="AlphaFoldDB" id="A0A1N6UBL5"/>
<feature type="transmembrane region" description="Helical" evidence="1">
    <location>
        <begin position="43"/>
        <end position="62"/>
    </location>
</feature>